<evidence type="ECO:0000256" key="1">
    <source>
        <dbReference type="SAM" id="MobiDB-lite"/>
    </source>
</evidence>
<dbReference type="AlphaFoldDB" id="A0A8J2RPH2"/>
<dbReference type="Proteomes" id="UP000789390">
    <property type="component" value="Unassembled WGS sequence"/>
</dbReference>
<keyword evidence="4" id="KW-1185">Reference proteome</keyword>
<keyword evidence="2" id="KW-0732">Signal</keyword>
<sequence length="132" mass="13830">MGFLGLASVYMMRIKLSVAIVDIVKTGPSVDNATSFFGRSGGTSASNNSAQCEDQGSKSNESNGEFDWDGETQGPLGASSGSLFLGLHGDRFPEGFLAEKYGGKYASVSKSLNTKILAYIGFTLQLGLADLT</sequence>
<name>A0A8J2RPH2_9CRUS</name>
<evidence type="ECO:0000313" key="3">
    <source>
        <dbReference type="EMBL" id="CAH0105410.1"/>
    </source>
</evidence>
<feature type="region of interest" description="Disordered" evidence="1">
    <location>
        <begin position="40"/>
        <end position="77"/>
    </location>
</feature>
<comment type="caution">
    <text evidence="3">The sequence shown here is derived from an EMBL/GenBank/DDBJ whole genome shotgun (WGS) entry which is preliminary data.</text>
</comment>
<feature type="chain" id="PRO_5035243152" evidence="2">
    <location>
        <begin position="20"/>
        <end position="132"/>
    </location>
</feature>
<feature type="signal peptide" evidence="2">
    <location>
        <begin position="1"/>
        <end position="19"/>
    </location>
</feature>
<dbReference type="EMBL" id="CAKKLH010000183">
    <property type="protein sequence ID" value="CAH0105410.1"/>
    <property type="molecule type" value="Genomic_DNA"/>
</dbReference>
<organism evidence="3 4">
    <name type="scientific">Daphnia galeata</name>
    <dbReference type="NCBI Taxonomy" id="27404"/>
    <lineage>
        <taxon>Eukaryota</taxon>
        <taxon>Metazoa</taxon>
        <taxon>Ecdysozoa</taxon>
        <taxon>Arthropoda</taxon>
        <taxon>Crustacea</taxon>
        <taxon>Branchiopoda</taxon>
        <taxon>Diplostraca</taxon>
        <taxon>Cladocera</taxon>
        <taxon>Anomopoda</taxon>
        <taxon>Daphniidae</taxon>
        <taxon>Daphnia</taxon>
    </lineage>
</organism>
<evidence type="ECO:0000256" key="2">
    <source>
        <dbReference type="SAM" id="SignalP"/>
    </source>
</evidence>
<protein>
    <submittedName>
        <fullName evidence="3">Uncharacterized protein</fullName>
    </submittedName>
</protein>
<feature type="compositionally biased region" description="Polar residues" evidence="1">
    <location>
        <begin position="40"/>
        <end position="63"/>
    </location>
</feature>
<reference evidence="3" key="1">
    <citation type="submission" date="2021-11" db="EMBL/GenBank/DDBJ databases">
        <authorList>
            <person name="Schell T."/>
        </authorList>
    </citation>
    <scope>NUCLEOTIDE SEQUENCE</scope>
    <source>
        <strain evidence="3">M5</strain>
    </source>
</reference>
<proteinExistence type="predicted"/>
<accession>A0A8J2RPH2</accession>
<evidence type="ECO:0000313" key="4">
    <source>
        <dbReference type="Proteomes" id="UP000789390"/>
    </source>
</evidence>
<gene>
    <name evidence="3" type="ORF">DGAL_LOCUS8430</name>
</gene>